<dbReference type="InterPro" id="IPR002672">
    <property type="entry name" value="Ribosomal_eL28"/>
</dbReference>
<sequence length="143" mass="15632">MSSISNDLIWELTRNNSSYLLKRKTGGGVQFSRDPLNVSGDYSYSASGYANEKSVGVSLTSEGAVVLKSKKVGSFATPAKSVISTEFKPYTSQRKVYAAIAGVTKNYRDDMRLTAVKRASQLLYSKKAKKTFAKKPRGKKASE</sequence>
<name>A0ABR1FCF0_9ASCO</name>
<comment type="similarity">
    <text evidence="1">Belongs to the eukaryotic ribosomal protein eL28 family.</text>
</comment>
<proteinExistence type="inferred from homology"/>
<dbReference type="EMBL" id="JBBJBU010000001">
    <property type="protein sequence ID" value="KAK7207519.1"/>
    <property type="molecule type" value="Genomic_DNA"/>
</dbReference>
<dbReference type="PANTHER" id="PTHR10544">
    <property type="entry name" value="60S RIBOSOMAL PROTEIN L28"/>
    <property type="match status" value="1"/>
</dbReference>
<keyword evidence="2" id="KW-0689">Ribosomal protein</keyword>
<evidence type="ECO:0000313" key="5">
    <source>
        <dbReference type="EMBL" id="KAK7207519.1"/>
    </source>
</evidence>
<dbReference type="Pfam" id="PF01778">
    <property type="entry name" value="Ribosomal_L28e"/>
    <property type="match status" value="1"/>
</dbReference>
<feature type="domain" description="Ribosomal eL28/Mak16" evidence="4">
    <location>
        <begin position="8"/>
        <end position="124"/>
    </location>
</feature>
<dbReference type="Gene3D" id="3.30.390.110">
    <property type="match status" value="1"/>
</dbReference>
<evidence type="ECO:0000256" key="3">
    <source>
        <dbReference type="ARBA" id="ARBA00023274"/>
    </source>
</evidence>
<evidence type="ECO:0000256" key="2">
    <source>
        <dbReference type="ARBA" id="ARBA00022980"/>
    </source>
</evidence>
<evidence type="ECO:0000313" key="6">
    <source>
        <dbReference type="Proteomes" id="UP001498771"/>
    </source>
</evidence>
<protein>
    <submittedName>
        <fullName evidence="5">Ribosomal L28e/Mak16</fullName>
    </submittedName>
</protein>
<dbReference type="InterPro" id="IPR029004">
    <property type="entry name" value="Ribosomal_eL28/Mak16"/>
</dbReference>
<gene>
    <name evidence="5" type="ORF">BZA70DRAFT_286874</name>
</gene>
<keyword evidence="6" id="KW-1185">Reference proteome</keyword>
<accession>A0ABR1FCF0</accession>
<dbReference type="GeneID" id="90039416"/>
<organism evidence="5 6">
    <name type="scientific">Myxozyma melibiosi</name>
    <dbReference type="NCBI Taxonomy" id="54550"/>
    <lineage>
        <taxon>Eukaryota</taxon>
        <taxon>Fungi</taxon>
        <taxon>Dikarya</taxon>
        <taxon>Ascomycota</taxon>
        <taxon>Saccharomycotina</taxon>
        <taxon>Lipomycetes</taxon>
        <taxon>Lipomycetales</taxon>
        <taxon>Lipomycetaceae</taxon>
        <taxon>Myxozyma</taxon>
    </lineage>
</organism>
<evidence type="ECO:0000259" key="4">
    <source>
        <dbReference type="Pfam" id="PF01778"/>
    </source>
</evidence>
<comment type="caution">
    <text evidence="5">The sequence shown here is derived from an EMBL/GenBank/DDBJ whole genome shotgun (WGS) entry which is preliminary data.</text>
</comment>
<keyword evidence="3" id="KW-0687">Ribonucleoprotein</keyword>
<dbReference type="Proteomes" id="UP001498771">
    <property type="component" value="Unassembled WGS sequence"/>
</dbReference>
<evidence type="ECO:0000256" key="1">
    <source>
        <dbReference type="ARBA" id="ARBA00007926"/>
    </source>
</evidence>
<reference evidence="5 6" key="1">
    <citation type="submission" date="2024-03" db="EMBL/GenBank/DDBJ databases">
        <title>Genome-scale model development and genomic sequencing of the oleaginous clade Lipomyces.</title>
        <authorList>
            <consortium name="Lawrence Berkeley National Laboratory"/>
            <person name="Czajka J.J."/>
            <person name="Han Y."/>
            <person name="Kim J."/>
            <person name="Mondo S.J."/>
            <person name="Hofstad B.A."/>
            <person name="Robles A."/>
            <person name="Haridas S."/>
            <person name="Riley R."/>
            <person name="LaButti K."/>
            <person name="Pangilinan J."/>
            <person name="Andreopoulos W."/>
            <person name="Lipzen A."/>
            <person name="Yan J."/>
            <person name="Wang M."/>
            <person name="Ng V."/>
            <person name="Grigoriev I.V."/>
            <person name="Spatafora J.W."/>
            <person name="Magnuson J.K."/>
            <person name="Baker S.E."/>
            <person name="Pomraning K.R."/>
        </authorList>
    </citation>
    <scope>NUCLEOTIDE SEQUENCE [LARGE SCALE GENOMIC DNA]</scope>
    <source>
        <strain evidence="5 6">Phaff 52-87</strain>
    </source>
</reference>
<dbReference type="RefSeq" id="XP_064770552.1">
    <property type="nucleotide sequence ID" value="XM_064913904.1"/>
</dbReference>